<dbReference type="AlphaFoldDB" id="A0A4P6JWD8"/>
<evidence type="ECO:0000313" key="3">
    <source>
        <dbReference type="Proteomes" id="UP000290365"/>
    </source>
</evidence>
<proteinExistence type="predicted"/>
<gene>
    <name evidence="2" type="ORF">EPA93_30105</name>
</gene>
<organism evidence="2 3">
    <name type="scientific">Ktedonosporobacter rubrisoli</name>
    <dbReference type="NCBI Taxonomy" id="2509675"/>
    <lineage>
        <taxon>Bacteria</taxon>
        <taxon>Bacillati</taxon>
        <taxon>Chloroflexota</taxon>
        <taxon>Ktedonobacteria</taxon>
        <taxon>Ktedonobacterales</taxon>
        <taxon>Ktedonosporobacteraceae</taxon>
        <taxon>Ktedonosporobacter</taxon>
    </lineage>
</organism>
<keyword evidence="1" id="KW-0812">Transmembrane</keyword>
<evidence type="ECO:0000256" key="1">
    <source>
        <dbReference type="SAM" id="Phobius"/>
    </source>
</evidence>
<feature type="transmembrane region" description="Helical" evidence="1">
    <location>
        <begin position="101"/>
        <end position="123"/>
    </location>
</feature>
<accession>A0A4P6JWD8</accession>
<keyword evidence="1" id="KW-0472">Membrane</keyword>
<keyword evidence="3" id="KW-1185">Reference proteome</keyword>
<dbReference type="EMBL" id="CP035758">
    <property type="protein sequence ID" value="QBD80008.1"/>
    <property type="molecule type" value="Genomic_DNA"/>
</dbReference>
<dbReference type="OrthoDB" id="151761at2"/>
<dbReference type="RefSeq" id="WP_129891074.1">
    <property type="nucleotide sequence ID" value="NZ_CP035758.1"/>
</dbReference>
<sequence>MECPKCNEQLDDDSVFCGICGCQVAPLYARGATAVETVDRPAQSDSNRLAQLGRIQRVRQPFFPTGQTKQPVSVAFKETKTPPSLAPMPLSSPPRRHVRRATFLGSIFVLLIFLILTSCIVLWQRYTKAGGTATMQAQAFFSDSQPGQAPNSLLKISAQGLDAPPEGQQYAAWIVDEATEKVMALGTLKPLGQQYVLAVTDKDINLLGSGNKLEITLEQSNLTAPAGKIVLSATFPTLAFIHIKHLLVHFPTTPGQIGLLVGLRAQAQLLEKQSTILKQAADNHNTAALRCAAQSIIDIVEGTGGQAARPLSESCKLQHIEQSGDGYGLLGSSGYIANVAAHASLAATQRDSTDTIRDHAHHVITATDNLKGWITTIDRDARNLLQNPGNVAEVQEISQLTDHALNGVDRNDDGRIDPIAGEAGVLTAYAQGQLMASLIMKADAGV</sequence>
<dbReference type="KEGG" id="kbs:EPA93_30105"/>
<keyword evidence="1" id="KW-1133">Transmembrane helix</keyword>
<evidence type="ECO:0000313" key="2">
    <source>
        <dbReference type="EMBL" id="QBD80008.1"/>
    </source>
</evidence>
<protein>
    <submittedName>
        <fullName evidence="2">Uncharacterized protein</fullName>
    </submittedName>
</protein>
<dbReference type="Proteomes" id="UP000290365">
    <property type="component" value="Chromosome"/>
</dbReference>
<reference evidence="2 3" key="1">
    <citation type="submission" date="2019-01" db="EMBL/GenBank/DDBJ databases">
        <title>Ktedonosporobacter rubrisoli SCAWS-G2.</title>
        <authorList>
            <person name="Huang Y."/>
            <person name="Yan B."/>
        </authorList>
    </citation>
    <scope>NUCLEOTIDE SEQUENCE [LARGE SCALE GENOMIC DNA]</scope>
    <source>
        <strain evidence="2 3">SCAWS-G2</strain>
    </source>
</reference>
<name>A0A4P6JWD8_KTERU</name>